<name>A0A7X0NT78_9ACTN</name>
<evidence type="ECO:0000313" key="1">
    <source>
        <dbReference type="EMBL" id="MBB6549198.1"/>
    </source>
</evidence>
<proteinExistence type="predicted"/>
<organism evidence="1 2">
    <name type="scientific">Nonomuraea rubra</name>
    <dbReference type="NCBI Taxonomy" id="46180"/>
    <lineage>
        <taxon>Bacteria</taxon>
        <taxon>Bacillati</taxon>
        <taxon>Actinomycetota</taxon>
        <taxon>Actinomycetes</taxon>
        <taxon>Streptosporangiales</taxon>
        <taxon>Streptosporangiaceae</taxon>
        <taxon>Nonomuraea</taxon>
    </lineage>
</organism>
<dbReference type="RefSeq" id="WP_185103571.1">
    <property type="nucleotide sequence ID" value="NZ_BAAAXY010000053.1"/>
</dbReference>
<keyword evidence="1" id="KW-0482">Metalloprotease</keyword>
<keyword evidence="1" id="KW-0378">Hydrolase</keyword>
<dbReference type="GO" id="GO:0006508">
    <property type="term" value="P:proteolysis"/>
    <property type="evidence" value="ECO:0007669"/>
    <property type="project" value="UniProtKB-KW"/>
</dbReference>
<gene>
    <name evidence="1" type="ORF">HD593_003993</name>
</gene>
<sequence length="80" mass="8765">MELQAECLAGVFIGSVWDSLDRTEDDWEYLLDLQVEGGDEQTGVRDHGKGRNIAAWLDKCYEAVSPAACNTWTASASKVA</sequence>
<accession>A0A7X0NT78</accession>
<dbReference type="GO" id="GO:0008237">
    <property type="term" value="F:metallopeptidase activity"/>
    <property type="evidence" value="ECO:0007669"/>
    <property type="project" value="UniProtKB-KW"/>
</dbReference>
<dbReference type="Proteomes" id="UP000565579">
    <property type="component" value="Unassembled WGS sequence"/>
</dbReference>
<comment type="caution">
    <text evidence="1">The sequence shown here is derived from an EMBL/GenBank/DDBJ whole genome shotgun (WGS) entry which is preliminary data.</text>
</comment>
<dbReference type="EMBL" id="JACHMI010000001">
    <property type="protein sequence ID" value="MBB6549198.1"/>
    <property type="molecule type" value="Genomic_DNA"/>
</dbReference>
<keyword evidence="1" id="KW-0645">Protease</keyword>
<keyword evidence="2" id="KW-1185">Reference proteome</keyword>
<protein>
    <submittedName>
        <fullName evidence="1">Putative metalloprotease</fullName>
    </submittedName>
</protein>
<evidence type="ECO:0000313" key="2">
    <source>
        <dbReference type="Proteomes" id="UP000565579"/>
    </source>
</evidence>
<dbReference type="AlphaFoldDB" id="A0A7X0NT78"/>
<reference evidence="1 2" key="1">
    <citation type="submission" date="2020-08" db="EMBL/GenBank/DDBJ databases">
        <title>Sequencing the genomes of 1000 actinobacteria strains.</title>
        <authorList>
            <person name="Klenk H.-P."/>
        </authorList>
    </citation>
    <scope>NUCLEOTIDE SEQUENCE [LARGE SCALE GENOMIC DNA]</scope>
    <source>
        <strain evidence="1 2">DSM 43768</strain>
    </source>
</reference>